<dbReference type="STRING" id="1035195.HMPREF9997_00985"/>
<dbReference type="GO" id="GO:0003676">
    <property type="term" value="F:nucleic acid binding"/>
    <property type="evidence" value="ECO:0007669"/>
    <property type="project" value="InterPro"/>
</dbReference>
<dbReference type="PROSITE" id="PS50994">
    <property type="entry name" value="INTEGRASE"/>
    <property type="match status" value="1"/>
</dbReference>
<feature type="region of interest" description="Disordered" evidence="1">
    <location>
        <begin position="290"/>
        <end position="348"/>
    </location>
</feature>
<dbReference type="SUPFAM" id="SSF46689">
    <property type="entry name" value="Homeodomain-like"/>
    <property type="match status" value="1"/>
</dbReference>
<comment type="caution">
    <text evidence="3">The sequence shown here is derived from an EMBL/GenBank/DDBJ whole genome shotgun (WGS) entry which is preliminary data.</text>
</comment>
<dbReference type="AlphaFoldDB" id="L1MIQ4"/>
<keyword evidence="4" id="KW-1185">Reference proteome</keyword>
<protein>
    <submittedName>
        <fullName evidence="3">Integrase core domain protein</fullName>
    </submittedName>
</protein>
<dbReference type="InterPro" id="IPR036397">
    <property type="entry name" value="RNaseH_sf"/>
</dbReference>
<dbReference type="PANTHER" id="PTHR35004">
    <property type="entry name" value="TRANSPOSASE RV3428C-RELATED"/>
    <property type="match status" value="1"/>
</dbReference>
<dbReference type="InterPro" id="IPR009057">
    <property type="entry name" value="Homeodomain-like_sf"/>
</dbReference>
<dbReference type="Gene3D" id="3.30.420.10">
    <property type="entry name" value="Ribonuclease H-like superfamily/Ribonuclease H"/>
    <property type="match status" value="1"/>
</dbReference>
<dbReference type="eggNOG" id="COG2801">
    <property type="taxonomic scope" value="Bacteria"/>
</dbReference>
<dbReference type="PATRIC" id="fig|1035195.3.peg.880"/>
<dbReference type="EMBL" id="AMEM01000016">
    <property type="protein sequence ID" value="EKX90920.1"/>
    <property type="molecule type" value="Genomic_DNA"/>
</dbReference>
<gene>
    <name evidence="3" type="ORF">HMPREF9997_00985</name>
</gene>
<dbReference type="GO" id="GO:0015074">
    <property type="term" value="P:DNA integration"/>
    <property type="evidence" value="ECO:0007669"/>
    <property type="project" value="InterPro"/>
</dbReference>
<evidence type="ECO:0000313" key="3">
    <source>
        <dbReference type="EMBL" id="EKX90920.1"/>
    </source>
</evidence>
<dbReference type="RefSeq" id="WP_006063225.1">
    <property type="nucleotide sequence ID" value="NZ_KB290830.1"/>
</dbReference>
<proteinExistence type="predicted"/>
<dbReference type="HOGENOM" id="CLU_044693_0_0_11"/>
<evidence type="ECO:0000259" key="2">
    <source>
        <dbReference type="PROSITE" id="PS50994"/>
    </source>
</evidence>
<dbReference type="OrthoDB" id="568335at2"/>
<sequence length="448" mass="50761">MARSLSPALRRRIIDFDPAAPTSVSITDFCAANNISRKTYYTIKDRYTQEGHAALYPHSSAPHNPATYYGHKTRLLVLTIRDRLANQGWDNGPQSIYYDMLDDPDITPPIPSPATIARILRAAGVVDNNPRKRPRSALIRFSRPYAMQLWQLDAFSYRLAGGGTITIYHVVDDATRYDVGTYCAADSENSTDACRCLARAFDTYGVPQQLLTDNGTAFNQSRRGRVTIVQRFAADRGCQAIAGRVDHPQTQGKTERCHQTLQRFLDAHQPRSLTQARRWVEDFRDRYNRKRRHQSLHGATPQQAWDSLEHHPSTGKPVPLDDIPTTSTTTTAASQAAGTTADANPEQHPKLVRLQRSAKTRINFPNYQVTVPQKICGKEYYLVHTEHEYALFDGDDGQLMLRIALPLTVPGVRPGKTVPLWKVQGAWLRDAPRSWEQRRQQWLRQHNL</sequence>
<feature type="compositionally biased region" description="Low complexity" evidence="1">
    <location>
        <begin position="325"/>
        <end position="343"/>
    </location>
</feature>
<evidence type="ECO:0000256" key="1">
    <source>
        <dbReference type="SAM" id="MobiDB-lite"/>
    </source>
</evidence>
<dbReference type="SUPFAM" id="SSF53098">
    <property type="entry name" value="Ribonuclease H-like"/>
    <property type="match status" value="1"/>
</dbReference>
<reference evidence="3 4" key="1">
    <citation type="submission" date="2012-05" db="EMBL/GenBank/DDBJ databases">
        <authorList>
            <person name="Weinstock G."/>
            <person name="Sodergren E."/>
            <person name="Lobos E.A."/>
            <person name="Fulton L."/>
            <person name="Fulton R."/>
            <person name="Courtney L."/>
            <person name="Fronick C."/>
            <person name="O'Laughlin M."/>
            <person name="Godfrey J."/>
            <person name="Wilson R.M."/>
            <person name="Miner T."/>
            <person name="Farmer C."/>
            <person name="Delehaunty K."/>
            <person name="Cordes M."/>
            <person name="Minx P."/>
            <person name="Tomlinson C."/>
            <person name="Chen J."/>
            <person name="Wollam A."/>
            <person name="Pepin K.H."/>
            <person name="Bhonagiri V."/>
            <person name="Zhang X."/>
            <person name="Suruliraj S."/>
            <person name="Warren W."/>
            <person name="Mitreva M."/>
            <person name="Mardis E.R."/>
            <person name="Wilson R.K."/>
        </authorList>
    </citation>
    <scope>NUCLEOTIDE SEQUENCE [LARGE SCALE GENOMIC DNA]</scope>
    <source>
        <strain evidence="3 4">F0235</strain>
    </source>
</reference>
<dbReference type="Pfam" id="PF13683">
    <property type="entry name" value="rve_3"/>
    <property type="match status" value="1"/>
</dbReference>
<accession>L1MIQ4</accession>
<dbReference type="InterPro" id="IPR012337">
    <property type="entry name" value="RNaseH-like_sf"/>
</dbReference>
<evidence type="ECO:0000313" key="4">
    <source>
        <dbReference type="Proteomes" id="UP000010445"/>
    </source>
</evidence>
<dbReference type="Proteomes" id="UP000010445">
    <property type="component" value="Unassembled WGS sequence"/>
</dbReference>
<feature type="domain" description="Integrase catalytic" evidence="2">
    <location>
        <begin position="140"/>
        <end position="309"/>
    </location>
</feature>
<name>L1MIQ4_9CORY</name>
<organism evidence="3 4">
    <name type="scientific">Corynebacterium durum F0235</name>
    <dbReference type="NCBI Taxonomy" id="1035195"/>
    <lineage>
        <taxon>Bacteria</taxon>
        <taxon>Bacillati</taxon>
        <taxon>Actinomycetota</taxon>
        <taxon>Actinomycetes</taxon>
        <taxon>Mycobacteriales</taxon>
        <taxon>Corynebacteriaceae</taxon>
        <taxon>Corynebacterium</taxon>
    </lineage>
</organism>
<dbReference type="PANTHER" id="PTHR35004:SF7">
    <property type="entry name" value="INTEGRASE PROTEIN"/>
    <property type="match status" value="1"/>
</dbReference>
<dbReference type="InterPro" id="IPR001584">
    <property type="entry name" value="Integrase_cat-core"/>
</dbReference>